<dbReference type="Pfam" id="PF14559">
    <property type="entry name" value="TPR_19"/>
    <property type="match status" value="2"/>
</dbReference>
<dbReference type="EMBL" id="VOLQ01000013">
    <property type="protein sequence ID" value="TWX67524.1"/>
    <property type="molecule type" value="Genomic_DNA"/>
</dbReference>
<evidence type="ECO:0000313" key="5">
    <source>
        <dbReference type="Proteomes" id="UP000321525"/>
    </source>
</evidence>
<evidence type="ECO:0000313" key="6">
    <source>
        <dbReference type="Proteomes" id="UP000321917"/>
    </source>
</evidence>
<accession>A0A5C6QES2</accession>
<dbReference type="SUPFAM" id="SSF48452">
    <property type="entry name" value="TPR-like"/>
    <property type="match status" value="1"/>
</dbReference>
<dbReference type="PANTHER" id="PTHR12788:SF10">
    <property type="entry name" value="PROTEIN-TYROSINE SULFOTRANSFERASE"/>
    <property type="match status" value="1"/>
</dbReference>
<dbReference type="Proteomes" id="UP000321917">
    <property type="component" value="Unassembled WGS sequence"/>
</dbReference>
<reference evidence="4 6" key="1">
    <citation type="submission" date="2019-07" db="EMBL/GenBank/DDBJ databases">
        <title>Genomes of sea-ice associated Colwellia species.</title>
        <authorList>
            <person name="Bowman J.P."/>
        </authorList>
    </citation>
    <scope>NUCLEOTIDE SEQUENCE [LARGE SCALE GENOMIC DNA]</scope>
    <source>
        <strain evidence="3 5">ACAM 607</strain>
        <strain evidence="4 6">IC036</strain>
    </source>
</reference>
<dbReference type="InterPro" id="IPR027417">
    <property type="entry name" value="P-loop_NTPase"/>
</dbReference>
<name>A0A5C6QES2_9GAMM</name>
<dbReference type="GO" id="GO:0008476">
    <property type="term" value="F:protein-tyrosine sulfotransferase activity"/>
    <property type="evidence" value="ECO:0007669"/>
    <property type="project" value="InterPro"/>
</dbReference>
<dbReference type="PANTHER" id="PTHR12788">
    <property type="entry name" value="PROTEIN-TYROSINE SULFOTRANSFERASE 2"/>
    <property type="match status" value="1"/>
</dbReference>
<keyword evidence="1" id="KW-0808">Transferase</keyword>
<evidence type="ECO:0000313" key="3">
    <source>
        <dbReference type="EMBL" id="TWX57822.1"/>
    </source>
</evidence>
<dbReference type="SUPFAM" id="SSF52540">
    <property type="entry name" value="P-loop containing nucleoside triphosphate hydrolases"/>
    <property type="match status" value="1"/>
</dbReference>
<dbReference type="InterPro" id="IPR026634">
    <property type="entry name" value="TPST-like"/>
</dbReference>
<proteinExistence type="predicted"/>
<keyword evidence="5" id="KW-1185">Reference proteome</keyword>
<sequence>MPNQLKNLQPDQVIKQCQLLIQKGHLSQAAKNLEDMLAEKPGHIEGAYCLAVCQRKQQKYNQAMASLDQILVKQPDHGRAHQEQGYIHKAMANTSQAIASFEKAVALNPALFGSWRALADQPDYPMRQEAKKRVDWLSSLPPALVSVSSLIYQKQLHRAEWLCRHFLKENPHQPEAMRLLAELGTKFQILDDAEFLLASCLEFEPNYKRARLDYVHVLHKRQKFNKALEQAKILLDSDPQNSTFKIGLGNAQQATGDFEAAINTFESVLNSSAANYAIYLTLGHALKTMGRVEDAIQAYRKSYDLKPDFGDAFWSLANLKTYRFTSDERLQMRDKEASPTTSINDKIHFCFALGKDLEDSELFDEAFSFYHRGNKLKSDQDRFDSKSLELSFEFQKNNFDAAFFNSHKQTGCSAPDPIFIVGLPRAGSTLLEQILSSHSQVDGTMELANIIGLAHRLNGRQATQDNPKYPGILNNISADDLTKMGERYIEETRHHRQGAMFFIDKMPNNFRHIALIKLILPNAKIIDARRDALSCCFSGFKQLFGEGQQFSYDLEDIGHYYRSYVELMDHWDKALPGKILRVQYEDVVADLESQVRRILDYCGLPFEQACIDFHTNKRAVRTPSSEQVRQPIYQSGLEQWRNYESHLAPLKKALKSYPST</sequence>
<dbReference type="AlphaFoldDB" id="A0A5C6QES2"/>
<feature type="repeat" description="TPR" evidence="2">
    <location>
        <begin position="276"/>
        <end position="309"/>
    </location>
</feature>
<dbReference type="Pfam" id="PF13469">
    <property type="entry name" value="Sulfotransfer_3"/>
    <property type="match status" value="1"/>
</dbReference>
<gene>
    <name evidence="3" type="ORF">ESZ26_12655</name>
    <name evidence="4" type="ORF">ESZ27_08525</name>
</gene>
<dbReference type="OrthoDB" id="9815894at2"/>
<dbReference type="InterPro" id="IPR011990">
    <property type="entry name" value="TPR-like_helical_dom_sf"/>
</dbReference>
<dbReference type="Gene3D" id="3.40.50.300">
    <property type="entry name" value="P-loop containing nucleotide triphosphate hydrolases"/>
    <property type="match status" value="1"/>
</dbReference>
<dbReference type="Gene3D" id="1.25.40.10">
    <property type="entry name" value="Tetratricopeptide repeat domain"/>
    <property type="match status" value="3"/>
</dbReference>
<keyword evidence="2" id="KW-0802">TPR repeat</keyword>
<dbReference type="InterPro" id="IPR019734">
    <property type="entry name" value="TPR_rpt"/>
</dbReference>
<organism evidence="4 6">
    <name type="scientific">Colwellia hornerae</name>
    <dbReference type="NCBI Taxonomy" id="89402"/>
    <lineage>
        <taxon>Bacteria</taxon>
        <taxon>Pseudomonadati</taxon>
        <taxon>Pseudomonadota</taxon>
        <taxon>Gammaproteobacteria</taxon>
        <taxon>Alteromonadales</taxon>
        <taxon>Colwelliaceae</taxon>
        <taxon>Colwellia</taxon>
    </lineage>
</organism>
<evidence type="ECO:0000313" key="4">
    <source>
        <dbReference type="EMBL" id="TWX67524.1"/>
    </source>
</evidence>
<evidence type="ECO:0000256" key="2">
    <source>
        <dbReference type="PROSITE-ProRule" id="PRU00339"/>
    </source>
</evidence>
<dbReference type="PROSITE" id="PS50005">
    <property type="entry name" value="TPR"/>
    <property type="match status" value="2"/>
</dbReference>
<evidence type="ECO:0000256" key="1">
    <source>
        <dbReference type="ARBA" id="ARBA00022679"/>
    </source>
</evidence>
<dbReference type="EMBL" id="VOLR01000017">
    <property type="protein sequence ID" value="TWX57822.1"/>
    <property type="molecule type" value="Genomic_DNA"/>
</dbReference>
<dbReference type="Proteomes" id="UP000321525">
    <property type="component" value="Unassembled WGS sequence"/>
</dbReference>
<comment type="caution">
    <text evidence="4">The sequence shown here is derived from an EMBL/GenBank/DDBJ whole genome shotgun (WGS) entry which is preliminary data.</text>
</comment>
<dbReference type="SMART" id="SM00028">
    <property type="entry name" value="TPR"/>
    <property type="match status" value="4"/>
</dbReference>
<feature type="repeat" description="TPR" evidence="2">
    <location>
        <begin position="78"/>
        <end position="111"/>
    </location>
</feature>
<protein>
    <submittedName>
        <fullName evidence="4">Tetratricopeptide repeat protein</fullName>
    </submittedName>
</protein>